<dbReference type="InterPro" id="IPR036789">
    <property type="entry name" value="Ribosomal_uL6-like_a/b-dom_sf"/>
</dbReference>
<dbReference type="Proteomes" id="UP000070444">
    <property type="component" value="Unassembled WGS sequence"/>
</dbReference>
<feature type="domain" description="Large ribosomal subunit protein uL6 alpha-beta" evidence="4">
    <location>
        <begin position="97"/>
        <end position="176"/>
    </location>
</feature>
<protein>
    <submittedName>
        <fullName evidence="5">60S ribosomal protein L6</fullName>
    </submittedName>
</protein>
<dbReference type="SUPFAM" id="SSF56053">
    <property type="entry name" value="Ribosomal protein L6"/>
    <property type="match status" value="2"/>
</dbReference>
<sequence>MKELTKSETLVIPEGVEITIKARFITVTGPRGTLTKNLRHINCEVQRVSKNKISVVVYHGARKHVACIRTAVAHIRNMITGVTKGFLYKMRYVYAHFPINVIVSDDGKNVEVRNFLGEKIIRRVSMLEGVTCEISTDAKDEIIIKGNNIEAVSQSAASIQQSTTVKKKDIRKFLDGIYVSEKTTIVQEE</sequence>
<dbReference type="EMBL" id="KQ964697">
    <property type="protein sequence ID" value="KXN66694.1"/>
    <property type="molecule type" value="Genomic_DNA"/>
</dbReference>
<feature type="domain" description="Large ribosomal subunit protein uL6 alpha-beta" evidence="4">
    <location>
        <begin position="12"/>
        <end position="85"/>
    </location>
</feature>
<keyword evidence="6" id="KW-1185">Reference proteome</keyword>
<evidence type="ECO:0000313" key="5">
    <source>
        <dbReference type="EMBL" id="KXN66694.1"/>
    </source>
</evidence>
<evidence type="ECO:0000259" key="4">
    <source>
        <dbReference type="Pfam" id="PF00347"/>
    </source>
</evidence>
<dbReference type="GO" id="GO:0019843">
    <property type="term" value="F:rRNA binding"/>
    <property type="evidence" value="ECO:0007669"/>
    <property type="project" value="InterPro"/>
</dbReference>
<evidence type="ECO:0000256" key="1">
    <source>
        <dbReference type="ARBA" id="ARBA00009356"/>
    </source>
</evidence>
<dbReference type="GO" id="GO:0022625">
    <property type="term" value="C:cytosolic large ribosomal subunit"/>
    <property type="evidence" value="ECO:0007669"/>
    <property type="project" value="TreeGrafter"/>
</dbReference>
<dbReference type="PROSITE" id="PS00700">
    <property type="entry name" value="RIBOSOMAL_L6_2"/>
    <property type="match status" value="1"/>
</dbReference>
<comment type="similarity">
    <text evidence="1">Belongs to the universal ribosomal protein uL6 family.</text>
</comment>
<dbReference type="OrthoDB" id="10252633at2759"/>
<dbReference type="InterPro" id="IPR002359">
    <property type="entry name" value="Ribosomal_uL6_CS2"/>
</dbReference>
<dbReference type="OMA" id="YAHFPMK"/>
<keyword evidence="3" id="KW-0687">Ribonucleoprotein</keyword>
<proteinExistence type="inferred from homology"/>
<dbReference type="InterPro" id="IPR000702">
    <property type="entry name" value="Ribosomal_uL6-like"/>
</dbReference>
<dbReference type="Gene3D" id="3.90.930.12">
    <property type="entry name" value="Ribosomal protein L6, alpha-beta domain"/>
    <property type="match status" value="2"/>
</dbReference>
<accession>A0A137NVR6</accession>
<organism evidence="5 6">
    <name type="scientific">Conidiobolus coronatus (strain ATCC 28846 / CBS 209.66 / NRRL 28638)</name>
    <name type="common">Delacroixia coronata</name>
    <dbReference type="NCBI Taxonomy" id="796925"/>
    <lineage>
        <taxon>Eukaryota</taxon>
        <taxon>Fungi</taxon>
        <taxon>Fungi incertae sedis</taxon>
        <taxon>Zoopagomycota</taxon>
        <taxon>Entomophthoromycotina</taxon>
        <taxon>Entomophthoromycetes</taxon>
        <taxon>Entomophthorales</taxon>
        <taxon>Ancylistaceae</taxon>
        <taxon>Conidiobolus</taxon>
    </lineage>
</organism>
<evidence type="ECO:0000313" key="6">
    <source>
        <dbReference type="Proteomes" id="UP000070444"/>
    </source>
</evidence>
<dbReference type="PANTHER" id="PTHR11655">
    <property type="entry name" value="60S/50S RIBOSOMAL PROTEIN L6/L9"/>
    <property type="match status" value="1"/>
</dbReference>
<name>A0A137NVR6_CONC2</name>
<dbReference type="PANTHER" id="PTHR11655:SF16">
    <property type="entry name" value="60S RIBOSOMAL PROTEIN L9"/>
    <property type="match status" value="1"/>
</dbReference>
<dbReference type="FunFam" id="3.90.930.12:FF:000003">
    <property type="entry name" value="60S ribosomal protein L9"/>
    <property type="match status" value="1"/>
</dbReference>
<reference evidence="5 6" key="1">
    <citation type="journal article" date="2015" name="Genome Biol. Evol.">
        <title>Phylogenomic analyses indicate that early fungi evolved digesting cell walls of algal ancestors of land plants.</title>
        <authorList>
            <person name="Chang Y."/>
            <person name="Wang S."/>
            <person name="Sekimoto S."/>
            <person name="Aerts A.L."/>
            <person name="Choi C."/>
            <person name="Clum A."/>
            <person name="LaButti K.M."/>
            <person name="Lindquist E.A."/>
            <person name="Yee Ngan C."/>
            <person name="Ohm R.A."/>
            <person name="Salamov A.A."/>
            <person name="Grigoriev I.V."/>
            <person name="Spatafora J.W."/>
            <person name="Berbee M.L."/>
        </authorList>
    </citation>
    <scope>NUCLEOTIDE SEQUENCE [LARGE SCALE GENOMIC DNA]</scope>
    <source>
        <strain evidence="5 6">NRRL 28638</strain>
    </source>
</reference>
<dbReference type="GO" id="GO:0002181">
    <property type="term" value="P:cytoplasmic translation"/>
    <property type="evidence" value="ECO:0007669"/>
    <property type="project" value="TreeGrafter"/>
</dbReference>
<dbReference type="Pfam" id="PF00347">
    <property type="entry name" value="Ribosomal_L6"/>
    <property type="match status" value="2"/>
</dbReference>
<gene>
    <name evidence="5" type="ORF">CONCODRAFT_11404</name>
</gene>
<dbReference type="PIRSF" id="PIRSF002162">
    <property type="entry name" value="Ribosomal_L6"/>
    <property type="match status" value="1"/>
</dbReference>
<dbReference type="GO" id="GO:0003735">
    <property type="term" value="F:structural constituent of ribosome"/>
    <property type="evidence" value="ECO:0007669"/>
    <property type="project" value="InterPro"/>
</dbReference>
<dbReference type="AlphaFoldDB" id="A0A137NVR6"/>
<keyword evidence="2 5" id="KW-0689">Ribosomal protein</keyword>
<dbReference type="InterPro" id="IPR020040">
    <property type="entry name" value="Ribosomal_uL6_a/b-dom"/>
</dbReference>
<evidence type="ECO:0000256" key="3">
    <source>
        <dbReference type="ARBA" id="ARBA00023274"/>
    </source>
</evidence>
<dbReference type="STRING" id="796925.A0A137NVR6"/>
<dbReference type="FunFam" id="3.90.930.12:FF:000004">
    <property type="entry name" value="60S ribosomal protein L9"/>
    <property type="match status" value="1"/>
</dbReference>
<evidence type="ECO:0000256" key="2">
    <source>
        <dbReference type="ARBA" id="ARBA00022980"/>
    </source>
</evidence>